<dbReference type="Pfam" id="PF00294">
    <property type="entry name" value="PfkB"/>
    <property type="match status" value="1"/>
</dbReference>
<evidence type="ECO:0000256" key="1">
    <source>
        <dbReference type="ARBA" id="ARBA00010688"/>
    </source>
</evidence>
<dbReference type="EMBL" id="SUMC01000061">
    <property type="protein sequence ID" value="TKA02877.1"/>
    <property type="molecule type" value="Genomic_DNA"/>
</dbReference>
<dbReference type="Proteomes" id="UP000305778">
    <property type="component" value="Unassembled WGS sequence"/>
</dbReference>
<keyword evidence="2" id="KW-0808">Transferase</keyword>
<dbReference type="OrthoDB" id="9808601at2"/>
<dbReference type="InterPro" id="IPR029056">
    <property type="entry name" value="Ribokinase-like"/>
</dbReference>
<evidence type="ECO:0000256" key="2">
    <source>
        <dbReference type="ARBA" id="ARBA00022679"/>
    </source>
</evidence>
<evidence type="ECO:0000256" key="3">
    <source>
        <dbReference type="ARBA" id="ARBA00022777"/>
    </source>
</evidence>
<dbReference type="SUPFAM" id="SSF53613">
    <property type="entry name" value="Ribokinase-like"/>
    <property type="match status" value="1"/>
</dbReference>
<dbReference type="InterPro" id="IPR052700">
    <property type="entry name" value="Carb_kinase_PfkB-like"/>
</dbReference>
<proteinExistence type="inferred from homology"/>
<comment type="similarity">
    <text evidence="1">Belongs to the carbohydrate kinase PfkB family.</text>
</comment>
<accession>A0A4U0S483</accession>
<keyword evidence="3 5" id="KW-0418">Kinase</keyword>
<dbReference type="CDD" id="cd01166">
    <property type="entry name" value="KdgK"/>
    <property type="match status" value="1"/>
</dbReference>
<comment type="caution">
    <text evidence="5">The sequence shown here is derived from an EMBL/GenBank/DDBJ whole genome shotgun (WGS) entry which is preliminary data.</text>
</comment>
<dbReference type="PANTHER" id="PTHR43320">
    <property type="entry name" value="SUGAR KINASE"/>
    <property type="match status" value="1"/>
</dbReference>
<evidence type="ECO:0000313" key="5">
    <source>
        <dbReference type="EMBL" id="TKA02877.1"/>
    </source>
</evidence>
<name>A0A4U0S483_9ACTN</name>
<gene>
    <name evidence="5" type="ORF">FCI23_38165</name>
</gene>
<evidence type="ECO:0000259" key="4">
    <source>
        <dbReference type="Pfam" id="PF00294"/>
    </source>
</evidence>
<evidence type="ECO:0000313" key="6">
    <source>
        <dbReference type="Proteomes" id="UP000305778"/>
    </source>
</evidence>
<dbReference type="PANTHER" id="PTHR43320:SF2">
    <property type="entry name" value="2-DEHYDRO-3-DEOXYGLUCONOKINASE_2-DEHYDRO-3-DEOXYGALACTONOKINASE"/>
    <property type="match status" value="1"/>
</dbReference>
<reference evidence="5 6" key="1">
    <citation type="submission" date="2019-04" db="EMBL/GenBank/DDBJ databases">
        <title>Streptomyces oryziradicis sp. nov., a novel actinomycete isolated from rhizosphere soil of rice (Oryza sativa L.).</title>
        <authorList>
            <person name="Li C."/>
        </authorList>
    </citation>
    <scope>NUCLEOTIDE SEQUENCE [LARGE SCALE GENOMIC DNA]</scope>
    <source>
        <strain evidence="5 6">NEAU-C40</strain>
    </source>
</reference>
<dbReference type="GO" id="GO:0016301">
    <property type="term" value="F:kinase activity"/>
    <property type="evidence" value="ECO:0007669"/>
    <property type="project" value="UniProtKB-KW"/>
</dbReference>
<organism evidence="5 6">
    <name type="scientific">Actinacidiphila oryziradicis</name>
    <dbReference type="NCBI Taxonomy" id="2571141"/>
    <lineage>
        <taxon>Bacteria</taxon>
        <taxon>Bacillati</taxon>
        <taxon>Actinomycetota</taxon>
        <taxon>Actinomycetes</taxon>
        <taxon>Kitasatosporales</taxon>
        <taxon>Streptomycetaceae</taxon>
        <taxon>Actinacidiphila</taxon>
    </lineage>
</organism>
<protein>
    <submittedName>
        <fullName evidence="5">Sugar kinase</fullName>
    </submittedName>
</protein>
<dbReference type="AlphaFoldDB" id="A0A4U0S483"/>
<feature type="domain" description="Carbohydrate kinase PfkB" evidence="4">
    <location>
        <begin position="10"/>
        <end position="304"/>
    </location>
</feature>
<keyword evidence="6" id="KW-1185">Reference proteome</keyword>
<sequence>MPQDQDPPSRVVCFGETMAQLVPDDGLPLNTAATFTVRTAGAESNVAQALAQLGIPVSWVSRLGEDALGQRITRDLAATGVDVSAVRFLPGQRTGLFLKDPGPHGSTVTYYRAGSAASTMSPADVDTALAFQPAVLHLSGVTPALSDSCAAAIRYALTACRAQGIHTSFDVNYRPALWPSPAVAANQLLDLANAADTVFVGLDEAEALWDLASATEVRRLIGQPSTLVVKDGARAAVSFGRADEPVVVPALPIVVREPVGAGDAFASGWLYGRLHDLPCTARLRLGHLMAGAALTSLGDHFTIPDTPERLLAVACASSWAGG</sequence>
<dbReference type="InterPro" id="IPR011611">
    <property type="entry name" value="PfkB_dom"/>
</dbReference>
<dbReference type="Gene3D" id="3.40.1190.20">
    <property type="match status" value="1"/>
</dbReference>
<dbReference type="RefSeq" id="WP_136728762.1">
    <property type="nucleotide sequence ID" value="NZ_SUMC01000061.1"/>
</dbReference>